<gene>
    <name evidence="1" type="ORF">A245_25021</name>
</gene>
<dbReference type="SUPFAM" id="SSF52777">
    <property type="entry name" value="CoA-dependent acyltransferases"/>
    <property type="match status" value="1"/>
</dbReference>
<sequence length="87" mass="9875">MTGTTAARIAKRFVGLSLEQRQQFLARLRQEGKDFSLLPVPVSRHDFSAIPLSFAQQRLLFLWQLDPLSDAYKMTTGLRLQGPLNES</sequence>
<comment type="caution">
    <text evidence="1">The sequence shown here is derived from an EMBL/GenBank/DDBJ whole genome shotgun (WGS) entry which is preliminary data.</text>
</comment>
<proteinExistence type="predicted"/>
<name>A0A656JU29_PSESF</name>
<protein>
    <submittedName>
        <fullName evidence="1">Pyoverdine sidechain peptide synthetase II, D-Asp-L-Thr component</fullName>
    </submittedName>
</protein>
<reference evidence="1 2" key="1">
    <citation type="journal article" date="2013" name="PLoS Pathog.">
        <title>Genomic analysis of the Kiwifruit pathogen Pseudomonas syringae pv. actinidiae provides insight into the origins of an emergent plant disease.</title>
        <authorList>
            <person name="McCann H.C."/>
            <person name="Rikkerink E.H."/>
            <person name="Bertels F."/>
            <person name="Fiers M."/>
            <person name="Lu A."/>
            <person name="Rees-George J."/>
            <person name="Andersen M.T."/>
            <person name="Gleave A.P."/>
            <person name="Haubold B."/>
            <person name="Wohlers M.W."/>
            <person name="Guttman D.S."/>
            <person name="Wang P.W."/>
            <person name="Straub C."/>
            <person name="Vanneste J.L."/>
            <person name="Rainey P.B."/>
            <person name="Templeton M.D."/>
        </authorList>
    </citation>
    <scope>NUCLEOTIDE SEQUENCE [LARGE SCALE GENOMIC DNA]</scope>
    <source>
        <strain evidence="1 2">ICMP 19096</strain>
    </source>
</reference>
<dbReference type="AlphaFoldDB" id="A0A656JU29"/>
<organism evidence="1 2">
    <name type="scientific">Pseudomonas syringae pv. actinidiae ICMP 19096</name>
    <dbReference type="NCBI Taxonomy" id="1194405"/>
    <lineage>
        <taxon>Bacteria</taxon>
        <taxon>Pseudomonadati</taxon>
        <taxon>Pseudomonadota</taxon>
        <taxon>Gammaproteobacteria</taxon>
        <taxon>Pseudomonadales</taxon>
        <taxon>Pseudomonadaceae</taxon>
        <taxon>Pseudomonas</taxon>
        <taxon>Pseudomonas syringae</taxon>
    </lineage>
</organism>
<accession>A0A656JU29</accession>
<dbReference type="Gene3D" id="3.30.559.10">
    <property type="entry name" value="Chloramphenicol acetyltransferase-like domain"/>
    <property type="match status" value="1"/>
</dbReference>
<dbReference type="Proteomes" id="UP000018849">
    <property type="component" value="Unassembled WGS sequence"/>
</dbReference>
<feature type="non-terminal residue" evidence="1">
    <location>
        <position position="87"/>
    </location>
</feature>
<evidence type="ECO:0000313" key="1">
    <source>
        <dbReference type="EMBL" id="EPN54925.1"/>
    </source>
</evidence>
<dbReference type="EMBL" id="AOKF01002158">
    <property type="protein sequence ID" value="EPN54925.1"/>
    <property type="molecule type" value="Genomic_DNA"/>
</dbReference>
<dbReference type="InterPro" id="IPR023213">
    <property type="entry name" value="CAT-like_dom_sf"/>
</dbReference>
<evidence type="ECO:0000313" key="2">
    <source>
        <dbReference type="Proteomes" id="UP000018849"/>
    </source>
</evidence>